<evidence type="ECO:0000259" key="6">
    <source>
        <dbReference type="PROSITE" id="PS51767"/>
    </source>
</evidence>
<dbReference type="PANTHER" id="PTHR47966:SF51">
    <property type="entry name" value="BETA-SITE APP-CLEAVING ENZYME, ISOFORM A-RELATED"/>
    <property type="match status" value="1"/>
</dbReference>
<dbReference type="InterPro" id="IPR001969">
    <property type="entry name" value="Aspartic_peptidase_AS"/>
</dbReference>
<dbReference type="SUPFAM" id="SSF50630">
    <property type="entry name" value="Acid proteases"/>
    <property type="match status" value="1"/>
</dbReference>
<evidence type="ECO:0000313" key="7">
    <source>
        <dbReference type="EMBL" id="KAG7528127.1"/>
    </source>
</evidence>
<accession>A0A8K0NKL5</accession>
<evidence type="ECO:0000256" key="4">
    <source>
        <dbReference type="PIRSR" id="PIRSR601461-2"/>
    </source>
</evidence>
<feature type="active site" evidence="3">
    <location>
        <position position="26"/>
    </location>
</feature>
<dbReference type="AlphaFoldDB" id="A0A8K0NKL5"/>
<dbReference type="PROSITE" id="PS51767">
    <property type="entry name" value="PEPTIDASE_A1"/>
    <property type="match status" value="1"/>
</dbReference>
<feature type="active site" evidence="3">
    <location>
        <position position="212"/>
    </location>
</feature>
<evidence type="ECO:0000256" key="3">
    <source>
        <dbReference type="PIRSR" id="PIRSR601461-1"/>
    </source>
</evidence>
<keyword evidence="2 5" id="KW-0064">Aspartyl protease</keyword>
<reference evidence="7" key="1">
    <citation type="submission" date="2020-04" db="EMBL/GenBank/DDBJ databases">
        <title>Analysis of mating type loci in Filobasidium floriforme.</title>
        <authorList>
            <person name="Nowrousian M."/>
        </authorList>
    </citation>
    <scope>NUCLEOTIDE SEQUENCE</scope>
    <source>
        <strain evidence="7">CBS 6242</strain>
    </source>
</reference>
<feature type="disulfide bond" evidence="4">
    <location>
        <begin position="39"/>
        <end position="43"/>
    </location>
</feature>
<keyword evidence="4" id="KW-1015">Disulfide bond</keyword>
<dbReference type="InterPro" id="IPR034164">
    <property type="entry name" value="Pepsin-like_dom"/>
</dbReference>
<comment type="caution">
    <text evidence="7">The sequence shown here is derived from an EMBL/GenBank/DDBJ whole genome shotgun (WGS) entry which is preliminary data.</text>
</comment>
<dbReference type="InterPro" id="IPR021109">
    <property type="entry name" value="Peptidase_aspartic_dom_sf"/>
</dbReference>
<feature type="domain" description="Peptidase A1" evidence="6">
    <location>
        <begin position="7"/>
        <end position="320"/>
    </location>
</feature>
<dbReference type="Pfam" id="PF00026">
    <property type="entry name" value="Asp"/>
    <property type="match status" value="1"/>
</dbReference>
<dbReference type="EMBL" id="JABELV010000205">
    <property type="protein sequence ID" value="KAG7528127.1"/>
    <property type="molecule type" value="Genomic_DNA"/>
</dbReference>
<gene>
    <name evidence="7" type="ORF">FFLO_06393</name>
</gene>
<protein>
    <recommendedName>
        <fullName evidence="6">Peptidase A1 domain-containing protein</fullName>
    </recommendedName>
</protein>
<dbReference type="PANTHER" id="PTHR47966">
    <property type="entry name" value="BETA-SITE APP-CLEAVING ENZYME, ISOFORM A-RELATED"/>
    <property type="match status" value="1"/>
</dbReference>
<dbReference type="Proteomes" id="UP000812966">
    <property type="component" value="Unassembled WGS sequence"/>
</dbReference>
<evidence type="ECO:0000256" key="1">
    <source>
        <dbReference type="ARBA" id="ARBA00007447"/>
    </source>
</evidence>
<dbReference type="InterPro" id="IPR033121">
    <property type="entry name" value="PEPTIDASE_A1"/>
</dbReference>
<dbReference type="Gene3D" id="2.40.70.10">
    <property type="entry name" value="Acid Proteases"/>
    <property type="match status" value="2"/>
</dbReference>
<keyword evidence="5" id="KW-0645">Protease</keyword>
<dbReference type="OrthoDB" id="15189at2759"/>
<dbReference type="GO" id="GO:0006508">
    <property type="term" value="P:proteolysis"/>
    <property type="evidence" value="ECO:0007669"/>
    <property type="project" value="UniProtKB-KW"/>
</dbReference>
<keyword evidence="5" id="KW-0378">Hydrolase</keyword>
<evidence type="ECO:0000256" key="5">
    <source>
        <dbReference type="RuleBase" id="RU000454"/>
    </source>
</evidence>
<name>A0A8K0NKL5_9TREE</name>
<comment type="similarity">
    <text evidence="1 5">Belongs to the peptidase A1 family.</text>
</comment>
<dbReference type="GO" id="GO:0004190">
    <property type="term" value="F:aspartic-type endopeptidase activity"/>
    <property type="evidence" value="ECO:0007669"/>
    <property type="project" value="UniProtKB-KW"/>
</dbReference>
<dbReference type="InterPro" id="IPR001461">
    <property type="entry name" value="Aspartic_peptidase_A1"/>
</dbReference>
<dbReference type="PROSITE" id="PS00141">
    <property type="entry name" value="ASP_PROTEASE"/>
    <property type="match status" value="1"/>
</dbReference>
<sequence>MSNGAWWSGKIDVGSPGYTRVNVLLDTGSTDVWLVSASCSKNCGTAPKYIAPAGVQSEGTLNLTYHDDSHVFGKVYRDTIRVGDLQVENVAVGAADIVHDMKDIEGIFGLAFPAISTFKADPYSQKKGQTYVSFYDTMLQQGLVHGKFSFSYTGDVGEFYLDGWNQEISDGNFTWLDLDLAEDEAPGLWKIKADAIKLDDSDVLLEQRMIVDTGTNYMLGPMNAVEQFYQCVKGAKPLNNGFWQIPCDTPDVAFTFDGKDFVITGSVFVKCAPGGYQLDEGYCVGMFKGDPGLSFWILGQFAMQNWYTTFDYKDQRVGFSSLKTTT</sequence>
<organism evidence="7 8">
    <name type="scientific">Filobasidium floriforme</name>
    <dbReference type="NCBI Taxonomy" id="5210"/>
    <lineage>
        <taxon>Eukaryota</taxon>
        <taxon>Fungi</taxon>
        <taxon>Dikarya</taxon>
        <taxon>Basidiomycota</taxon>
        <taxon>Agaricomycotina</taxon>
        <taxon>Tremellomycetes</taxon>
        <taxon>Filobasidiales</taxon>
        <taxon>Filobasidiaceae</taxon>
        <taxon>Filobasidium</taxon>
    </lineage>
</organism>
<evidence type="ECO:0000256" key="2">
    <source>
        <dbReference type="ARBA" id="ARBA00022750"/>
    </source>
</evidence>
<proteinExistence type="inferred from homology"/>
<dbReference type="PRINTS" id="PR00792">
    <property type="entry name" value="PEPSIN"/>
</dbReference>
<dbReference type="CDD" id="cd05471">
    <property type="entry name" value="pepsin_like"/>
    <property type="match status" value="1"/>
</dbReference>
<evidence type="ECO:0000313" key="8">
    <source>
        <dbReference type="Proteomes" id="UP000812966"/>
    </source>
</evidence>
<keyword evidence="8" id="KW-1185">Reference proteome</keyword>